<dbReference type="AlphaFoldDB" id="A0A8S0VN53"/>
<dbReference type="Proteomes" id="UP000594638">
    <property type="component" value="Unassembled WGS sequence"/>
</dbReference>
<comment type="caution">
    <text evidence="2">The sequence shown here is derived from an EMBL/GenBank/DDBJ whole genome shotgun (WGS) entry which is preliminary data.</text>
</comment>
<dbReference type="InterPro" id="IPR037546">
    <property type="entry name" value="SAC51-like"/>
</dbReference>
<reference evidence="2 3" key="1">
    <citation type="submission" date="2019-12" db="EMBL/GenBank/DDBJ databases">
        <authorList>
            <person name="Alioto T."/>
            <person name="Alioto T."/>
            <person name="Gomez Garrido J."/>
        </authorList>
    </citation>
    <scope>NUCLEOTIDE SEQUENCE [LARGE SCALE GENOMIC DNA]</scope>
</reference>
<gene>
    <name evidence="2" type="ORF">OLEA9_A036407</name>
</gene>
<evidence type="ECO:0000313" key="2">
    <source>
        <dbReference type="EMBL" id="CAA3032733.1"/>
    </source>
</evidence>
<protein>
    <submittedName>
        <fullName evidence="2">Uncharacterized protein</fullName>
    </submittedName>
</protein>
<evidence type="ECO:0000256" key="1">
    <source>
        <dbReference type="SAM" id="MobiDB-lite"/>
    </source>
</evidence>
<sequence>MTWRLNPPATFDLIKEEPASDDSNCFKDDEETSTGHSPNSTTDHGIPDLIEGREEEVASYQKRETSRWKLQCTIVVIDEAITIVVIDEAIDYLRSFKVKAKGSGLHEF</sequence>
<dbReference type="EMBL" id="CACTIH010009666">
    <property type="protein sequence ID" value="CAA3032733.1"/>
    <property type="molecule type" value="Genomic_DNA"/>
</dbReference>
<evidence type="ECO:0000313" key="3">
    <source>
        <dbReference type="Proteomes" id="UP000594638"/>
    </source>
</evidence>
<dbReference type="PANTHER" id="PTHR36066:SF2">
    <property type="entry name" value="TRANSCRIPTION FACTOR BHLH145"/>
    <property type="match status" value="1"/>
</dbReference>
<dbReference type="PANTHER" id="PTHR36066">
    <property type="entry name" value="TRANSCRIPTION FACTOR BHLH145"/>
    <property type="match status" value="1"/>
</dbReference>
<organism evidence="2 3">
    <name type="scientific">Olea europaea subsp. europaea</name>
    <dbReference type="NCBI Taxonomy" id="158383"/>
    <lineage>
        <taxon>Eukaryota</taxon>
        <taxon>Viridiplantae</taxon>
        <taxon>Streptophyta</taxon>
        <taxon>Embryophyta</taxon>
        <taxon>Tracheophyta</taxon>
        <taxon>Spermatophyta</taxon>
        <taxon>Magnoliopsida</taxon>
        <taxon>eudicotyledons</taxon>
        <taxon>Gunneridae</taxon>
        <taxon>Pentapetalae</taxon>
        <taxon>asterids</taxon>
        <taxon>lamiids</taxon>
        <taxon>Lamiales</taxon>
        <taxon>Oleaceae</taxon>
        <taxon>Oleeae</taxon>
        <taxon>Olea</taxon>
    </lineage>
</organism>
<feature type="region of interest" description="Disordered" evidence="1">
    <location>
        <begin position="1"/>
        <end position="49"/>
    </location>
</feature>
<keyword evidence="3" id="KW-1185">Reference proteome</keyword>
<proteinExistence type="predicted"/>
<feature type="compositionally biased region" description="Polar residues" evidence="1">
    <location>
        <begin position="34"/>
        <end position="43"/>
    </location>
</feature>
<accession>A0A8S0VN53</accession>
<name>A0A8S0VN53_OLEEU</name>
<dbReference type="Gramene" id="OE9A036407T1">
    <property type="protein sequence ID" value="OE9A036407C1"/>
    <property type="gene ID" value="OE9A036407"/>
</dbReference>